<accession>A0A6P8HP32</accession>
<evidence type="ECO:0000256" key="3">
    <source>
        <dbReference type="ARBA" id="ARBA00010676"/>
    </source>
</evidence>
<dbReference type="GeneID" id="116294045"/>
<dbReference type="FunFam" id="2.60.120.310:FF:000004">
    <property type="entry name" value="DBH-like monooxygenase protein 1"/>
    <property type="match status" value="1"/>
</dbReference>
<dbReference type="GO" id="GO:0005615">
    <property type="term" value="C:extracellular space"/>
    <property type="evidence" value="ECO:0007669"/>
    <property type="project" value="TreeGrafter"/>
</dbReference>
<dbReference type="PANTHER" id="PTHR10157:SF23">
    <property type="entry name" value="MOXD1 HOMOLOG 1"/>
    <property type="match status" value="1"/>
</dbReference>
<evidence type="ECO:0000256" key="10">
    <source>
        <dbReference type="ARBA" id="ARBA00023157"/>
    </source>
</evidence>
<keyword evidence="11" id="KW-0325">Glycoprotein</keyword>
<dbReference type="InterPro" id="IPR008977">
    <property type="entry name" value="PHM/PNGase_F_dom_sf"/>
</dbReference>
<reference evidence="15" key="1">
    <citation type="submission" date="2025-08" db="UniProtKB">
        <authorList>
            <consortium name="RefSeq"/>
        </authorList>
    </citation>
    <scope>IDENTIFICATION</scope>
    <source>
        <tissue evidence="15">Tentacle</tissue>
    </source>
</reference>
<evidence type="ECO:0000256" key="7">
    <source>
        <dbReference type="ARBA" id="ARBA00023008"/>
    </source>
</evidence>
<comment type="subcellular location">
    <subcellularLocation>
        <location evidence="2">Membrane</location>
    </subcellularLocation>
</comment>
<dbReference type="Pfam" id="PF03351">
    <property type="entry name" value="DOMON"/>
    <property type="match status" value="1"/>
</dbReference>
<dbReference type="FunCoup" id="A0A6P8HP32">
    <property type="interactions" value="290"/>
</dbReference>
<keyword evidence="8" id="KW-0503">Monooxygenase</keyword>
<comment type="cofactor">
    <cofactor evidence="1">
        <name>Cu(2+)</name>
        <dbReference type="ChEBI" id="CHEBI:29036"/>
    </cofactor>
</comment>
<evidence type="ECO:0000256" key="4">
    <source>
        <dbReference type="ARBA" id="ARBA00022723"/>
    </source>
</evidence>
<dbReference type="InterPro" id="IPR045266">
    <property type="entry name" value="DOH_DOMON"/>
</dbReference>
<keyword evidence="10" id="KW-1015">Disulfide bond</keyword>
<dbReference type="AlphaFoldDB" id="A0A6P8HP32"/>
<dbReference type="GO" id="GO:0042420">
    <property type="term" value="P:dopamine catabolic process"/>
    <property type="evidence" value="ECO:0007669"/>
    <property type="project" value="TreeGrafter"/>
</dbReference>
<feature type="signal peptide" evidence="12">
    <location>
        <begin position="1"/>
        <end position="21"/>
    </location>
</feature>
<dbReference type="OrthoDB" id="10003276at2759"/>
<organism evidence="14 15">
    <name type="scientific">Actinia tenebrosa</name>
    <name type="common">Australian red waratah sea anemone</name>
    <dbReference type="NCBI Taxonomy" id="6105"/>
    <lineage>
        <taxon>Eukaryota</taxon>
        <taxon>Metazoa</taxon>
        <taxon>Cnidaria</taxon>
        <taxon>Anthozoa</taxon>
        <taxon>Hexacorallia</taxon>
        <taxon>Actiniaria</taxon>
        <taxon>Actiniidae</taxon>
        <taxon>Actinia</taxon>
    </lineage>
</organism>
<dbReference type="Pfam" id="PF03712">
    <property type="entry name" value="Cu2_monoox_C"/>
    <property type="match status" value="1"/>
</dbReference>
<evidence type="ECO:0000256" key="12">
    <source>
        <dbReference type="SAM" id="SignalP"/>
    </source>
</evidence>
<dbReference type="GO" id="GO:0030667">
    <property type="term" value="C:secretory granule membrane"/>
    <property type="evidence" value="ECO:0007669"/>
    <property type="project" value="TreeGrafter"/>
</dbReference>
<dbReference type="KEGG" id="aten:116294045"/>
<dbReference type="InterPro" id="IPR036939">
    <property type="entry name" value="Cu2_ascorb_mOase_N_sf"/>
</dbReference>
<dbReference type="SUPFAM" id="SSF49344">
    <property type="entry name" value="CBD9-like"/>
    <property type="match status" value="1"/>
</dbReference>
<dbReference type="Proteomes" id="UP000515163">
    <property type="component" value="Unplaced"/>
</dbReference>
<gene>
    <name evidence="15" type="primary">LOC116294045</name>
</gene>
<dbReference type="InterPro" id="IPR005018">
    <property type="entry name" value="DOMON_domain"/>
</dbReference>
<evidence type="ECO:0000256" key="8">
    <source>
        <dbReference type="ARBA" id="ARBA00023033"/>
    </source>
</evidence>
<evidence type="ECO:0000256" key="2">
    <source>
        <dbReference type="ARBA" id="ARBA00004370"/>
    </source>
</evidence>
<dbReference type="SUPFAM" id="SSF49742">
    <property type="entry name" value="PHM/PNGase F"/>
    <property type="match status" value="2"/>
</dbReference>
<keyword evidence="14" id="KW-1185">Reference proteome</keyword>
<keyword evidence="9" id="KW-0472">Membrane</keyword>
<dbReference type="InterPro" id="IPR014784">
    <property type="entry name" value="Cu2_ascorb_mOase-like_C"/>
</dbReference>
<dbReference type="FunFam" id="2.60.40.1210:FF:000001">
    <property type="entry name" value="Monooxygenase, DBH-like 1, like"/>
    <property type="match status" value="1"/>
</dbReference>
<evidence type="ECO:0000256" key="6">
    <source>
        <dbReference type="ARBA" id="ARBA00023002"/>
    </source>
</evidence>
<dbReference type="Gene3D" id="2.60.40.1210">
    <property type="entry name" value="Cellobiose dehydrogenase, cytochrome domain"/>
    <property type="match status" value="1"/>
</dbReference>
<dbReference type="SMART" id="SM00664">
    <property type="entry name" value="DoH"/>
    <property type="match status" value="1"/>
</dbReference>
<dbReference type="Gene3D" id="2.60.120.230">
    <property type="match status" value="1"/>
</dbReference>
<evidence type="ECO:0000259" key="13">
    <source>
        <dbReference type="PROSITE" id="PS50836"/>
    </source>
</evidence>
<dbReference type="GO" id="GO:0005507">
    <property type="term" value="F:copper ion binding"/>
    <property type="evidence" value="ECO:0007669"/>
    <property type="project" value="InterPro"/>
</dbReference>
<protein>
    <submittedName>
        <fullName evidence="15">DBH-like monooxygenase protein 1</fullName>
    </submittedName>
</protein>
<dbReference type="InterPro" id="IPR024548">
    <property type="entry name" value="Cu2_monoox_C"/>
</dbReference>
<sequence length="618" mass="69781">MIKMSLFYAALVFGLIGQSLADLSSEYDHFVALDPSQKIKLYWTVNQAEESISFAVEAVTTGWFGLGFSPSTGRMKGADIVIGWVKDGKPYLTDRYGEGYFVPAMDDSQDYKLISGTEKDGKTTMKFSRKIDTCDRQDYKFEGGTTRVIFAYHEEDPTSDTNMKKHSDKGSRSILLLNFVKTSKPDPSWKKLDVLMDNLTIPKLHTSYMCRLFRLPDFGGKKHIVRFETVVQPDNEGFVHHLLINECKGKVPDHLLSYTGNYLDYANMPAEILNCKLGDIMYGWGVGAGPFVYPEHVGYPVGTNDSGSVIIMEIHYDNPKNVEGRLDNSGVTLYYTSDVRTYDAGTFNVGDEATSWMVIPPNQENWTTTGYCRKECTQKVLESSPLPEKGIKIISSYLHTHVAGRAIWTQHIRDGVQLPDIARDNNYDFNFQEMQIHPKEIHFQPGDEIIQQCKYNTKGHTTATFGGTSTLDEMCLNIMTYYPRLRELGSSCSSSNMPAAYRFLEKNFPSYKAHSNRWYNPLVAAKPNWTDELTNDLRNFLDKENLISDCSNKANPSNFAERINPKNLSNKTAFNKPYQPPPSACDVNSSSTALRVNIIHLSLDVWFIWALGAGVLSR</sequence>
<dbReference type="PRINTS" id="PR00767">
    <property type="entry name" value="DBMONOXGNASE"/>
</dbReference>
<dbReference type="InterPro" id="IPR000323">
    <property type="entry name" value="Cu2_ascorb_mOase_N"/>
</dbReference>
<comment type="similarity">
    <text evidence="3">Belongs to the copper type II ascorbate-dependent monooxygenase family.</text>
</comment>
<feature type="chain" id="PRO_5028115019" evidence="12">
    <location>
        <begin position="22"/>
        <end position="618"/>
    </location>
</feature>
<keyword evidence="4" id="KW-0479">Metal-binding</keyword>
<evidence type="ECO:0000313" key="14">
    <source>
        <dbReference type="Proteomes" id="UP000515163"/>
    </source>
</evidence>
<evidence type="ECO:0000256" key="11">
    <source>
        <dbReference type="ARBA" id="ARBA00023180"/>
    </source>
</evidence>
<keyword evidence="5 12" id="KW-0732">Signal</keyword>
<keyword evidence="6" id="KW-0560">Oxidoreductase</keyword>
<proteinExistence type="inferred from homology"/>
<dbReference type="GO" id="GO:0006589">
    <property type="term" value="P:octopamine biosynthetic process"/>
    <property type="evidence" value="ECO:0007669"/>
    <property type="project" value="TreeGrafter"/>
</dbReference>
<evidence type="ECO:0000256" key="1">
    <source>
        <dbReference type="ARBA" id="ARBA00001973"/>
    </source>
</evidence>
<keyword evidence="7" id="KW-0186">Copper</keyword>
<dbReference type="FunFam" id="2.60.120.230:FF:000001">
    <property type="entry name" value="Monooxygenase, DBH-like 1"/>
    <property type="match status" value="1"/>
</dbReference>
<dbReference type="InParanoid" id="A0A6P8HP32"/>
<dbReference type="GO" id="GO:0004500">
    <property type="term" value="F:dopamine beta-monooxygenase activity"/>
    <property type="evidence" value="ECO:0007669"/>
    <property type="project" value="InterPro"/>
</dbReference>
<dbReference type="RefSeq" id="XP_031557426.1">
    <property type="nucleotide sequence ID" value="XM_031701566.1"/>
</dbReference>
<evidence type="ECO:0000256" key="5">
    <source>
        <dbReference type="ARBA" id="ARBA00022729"/>
    </source>
</evidence>
<evidence type="ECO:0000313" key="15">
    <source>
        <dbReference type="RefSeq" id="XP_031557426.1"/>
    </source>
</evidence>
<dbReference type="PANTHER" id="PTHR10157">
    <property type="entry name" value="DOPAMINE BETA HYDROXYLASE RELATED"/>
    <property type="match status" value="1"/>
</dbReference>
<evidence type="ECO:0000256" key="9">
    <source>
        <dbReference type="ARBA" id="ARBA00023136"/>
    </source>
</evidence>
<dbReference type="InterPro" id="IPR028460">
    <property type="entry name" value="Tbh/DBH"/>
</dbReference>
<dbReference type="InterPro" id="IPR000945">
    <property type="entry name" value="DBH-like"/>
</dbReference>
<dbReference type="PROSITE" id="PS50836">
    <property type="entry name" value="DOMON"/>
    <property type="match status" value="1"/>
</dbReference>
<dbReference type="GO" id="GO:0042421">
    <property type="term" value="P:norepinephrine biosynthetic process"/>
    <property type="evidence" value="ECO:0007669"/>
    <property type="project" value="TreeGrafter"/>
</dbReference>
<dbReference type="CDD" id="cd09631">
    <property type="entry name" value="DOMON_DOH"/>
    <property type="match status" value="1"/>
</dbReference>
<name>A0A6P8HP32_ACTTE</name>
<dbReference type="Pfam" id="PF01082">
    <property type="entry name" value="Cu2_monooxygen"/>
    <property type="match status" value="1"/>
</dbReference>
<dbReference type="Gene3D" id="2.60.120.310">
    <property type="entry name" value="Copper type II, ascorbate-dependent monooxygenase, N-terminal domain"/>
    <property type="match status" value="1"/>
</dbReference>
<feature type="domain" description="DOMON" evidence="13">
    <location>
        <begin position="37"/>
        <end position="153"/>
    </location>
</feature>